<name>A0A9Q8P8R5_PASFU</name>
<dbReference type="RefSeq" id="XP_047761542.1">
    <property type="nucleotide sequence ID" value="XM_047905064.1"/>
</dbReference>
<dbReference type="GeneID" id="71985794"/>
<proteinExistence type="predicted"/>
<organism evidence="1 2">
    <name type="scientific">Passalora fulva</name>
    <name type="common">Tomato leaf mold</name>
    <name type="synonym">Cladosporium fulvum</name>
    <dbReference type="NCBI Taxonomy" id="5499"/>
    <lineage>
        <taxon>Eukaryota</taxon>
        <taxon>Fungi</taxon>
        <taxon>Dikarya</taxon>
        <taxon>Ascomycota</taxon>
        <taxon>Pezizomycotina</taxon>
        <taxon>Dothideomycetes</taxon>
        <taxon>Dothideomycetidae</taxon>
        <taxon>Mycosphaerellales</taxon>
        <taxon>Mycosphaerellaceae</taxon>
        <taxon>Fulvia</taxon>
    </lineage>
</organism>
<reference evidence="1" key="2">
    <citation type="journal article" date="2022" name="Microb. Genom.">
        <title>A chromosome-scale genome assembly of the tomato pathogen Cladosporium fulvum reveals a compartmentalized genome architecture and the presence of a dispensable chromosome.</title>
        <authorList>
            <person name="Zaccaron A.Z."/>
            <person name="Chen L.H."/>
            <person name="Samaras A."/>
            <person name="Stergiopoulos I."/>
        </authorList>
    </citation>
    <scope>NUCLEOTIDE SEQUENCE</scope>
    <source>
        <strain evidence="1">Race5_Kim</strain>
    </source>
</reference>
<evidence type="ECO:0000313" key="2">
    <source>
        <dbReference type="Proteomes" id="UP000756132"/>
    </source>
</evidence>
<dbReference type="PANTHER" id="PTHR28180">
    <property type="entry name" value="CONSERVED MITOCHONDRIAL PROTEIN-RELATED"/>
    <property type="match status" value="1"/>
</dbReference>
<dbReference type="EMBL" id="CP090167">
    <property type="protein sequence ID" value="UJO17176.1"/>
    <property type="molecule type" value="Genomic_DNA"/>
</dbReference>
<dbReference type="PANTHER" id="PTHR28180:SF2">
    <property type="entry name" value="PEROXISOMAL PROTEIN 2"/>
    <property type="match status" value="1"/>
</dbReference>
<gene>
    <name evidence="1" type="ORF">CLAFUR5_05916</name>
</gene>
<dbReference type="InterPro" id="IPR052999">
    <property type="entry name" value="PTS1_Protein"/>
</dbReference>
<dbReference type="AlphaFoldDB" id="A0A9Q8P8R5"/>
<dbReference type="Proteomes" id="UP000756132">
    <property type="component" value="Chromosome 5"/>
</dbReference>
<dbReference type="Gene3D" id="1.20.1290.10">
    <property type="entry name" value="AhpD-like"/>
    <property type="match status" value="1"/>
</dbReference>
<dbReference type="OrthoDB" id="5392202at2759"/>
<dbReference type="OMA" id="ILNCHYG"/>
<reference evidence="1" key="1">
    <citation type="submission" date="2021-12" db="EMBL/GenBank/DDBJ databases">
        <authorList>
            <person name="Zaccaron A."/>
            <person name="Stergiopoulos I."/>
        </authorList>
    </citation>
    <scope>NUCLEOTIDE SEQUENCE</scope>
    <source>
        <strain evidence="1">Race5_Kim</strain>
    </source>
</reference>
<dbReference type="InterPro" id="IPR029032">
    <property type="entry name" value="AhpD-like"/>
</dbReference>
<protein>
    <submittedName>
        <fullName evidence="1">Dol-P-Man:Man(5)GlcNAc(2)-PP-Dol alpha-1,3-mannosyltransferase</fullName>
    </submittedName>
</protein>
<evidence type="ECO:0000313" key="1">
    <source>
        <dbReference type="EMBL" id="UJO17176.1"/>
    </source>
</evidence>
<dbReference type="KEGG" id="ffu:CLAFUR5_05916"/>
<sequence>MSKLSEPLKQFINAAHARPNTVPAPKNVASIYERIAFDAASKKVGLPVWLSASTAATMTMNSPESMLALYNLATSPTHTSSKYPNQPLYAAELMREIGLKCIGFNGVPRTINVLGAFYSSLPAEIQSQLAQRKPRRHLSKSNIEDVLARGDGLWDSIYHPFSHKLSKKLAQSHPDLPVHIIESEYGCLFSDPPGAAGEGIPNVGRVLTSVIAVACLRAQSGVGPQVVSHVFGLRKAFEDGSAEGEEEVPGGRWVAGNEGSLWLLEQVDRIVYGLGEGRGTTYAPGFESAPKAKL</sequence>
<keyword evidence="2" id="KW-1185">Reference proteome</keyword>
<accession>A0A9Q8P8R5</accession>